<feature type="signal peptide" evidence="1">
    <location>
        <begin position="1"/>
        <end position="28"/>
    </location>
</feature>
<dbReference type="EMBL" id="CP109106">
    <property type="protein sequence ID" value="WSB67834.1"/>
    <property type="molecule type" value="Genomic_DNA"/>
</dbReference>
<organism evidence="2 3">
    <name type="scientific">Streptomyces decoyicus</name>
    <dbReference type="NCBI Taxonomy" id="249567"/>
    <lineage>
        <taxon>Bacteria</taxon>
        <taxon>Bacillati</taxon>
        <taxon>Actinomycetota</taxon>
        <taxon>Actinomycetes</taxon>
        <taxon>Kitasatosporales</taxon>
        <taxon>Streptomycetaceae</taxon>
        <taxon>Streptomyces</taxon>
    </lineage>
</organism>
<dbReference type="RefSeq" id="WP_326617186.1">
    <property type="nucleotide sequence ID" value="NZ_CP109106.1"/>
</dbReference>
<name>A0ABZ1FCM8_9ACTN</name>
<proteinExistence type="predicted"/>
<protein>
    <recommendedName>
        <fullName evidence="4">Beta-Ig-H3/fasciclin</fullName>
    </recommendedName>
</protein>
<evidence type="ECO:0000256" key="1">
    <source>
        <dbReference type="SAM" id="SignalP"/>
    </source>
</evidence>
<reference evidence="2 3" key="1">
    <citation type="submission" date="2022-10" db="EMBL/GenBank/DDBJ databases">
        <title>The complete genomes of actinobacterial strains from the NBC collection.</title>
        <authorList>
            <person name="Joergensen T.S."/>
            <person name="Alvarez Arevalo M."/>
            <person name="Sterndorff E.B."/>
            <person name="Faurdal D."/>
            <person name="Vuksanovic O."/>
            <person name="Mourched A.-S."/>
            <person name="Charusanti P."/>
            <person name="Shaw S."/>
            <person name="Blin K."/>
            <person name="Weber T."/>
        </authorList>
    </citation>
    <scope>NUCLEOTIDE SEQUENCE [LARGE SCALE GENOMIC DNA]</scope>
    <source>
        <strain evidence="2 3">NBC 01774</strain>
    </source>
</reference>
<dbReference type="Proteomes" id="UP001344251">
    <property type="component" value="Chromosome"/>
</dbReference>
<feature type="chain" id="PRO_5046606231" description="Beta-Ig-H3/fasciclin" evidence="1">
    <location>
        <begin position="29"/>
        <end position="103"/>
    </location>
</feature>
<evidence type="ECO:0008006" key="4">
    <source>
        <dbReference type="Google" id="ProtNLM"/>
    </source>
</evidence>
<keyword evidence="3" id="KW-1185">Reference proteome</keyword>
<sequence>MRKIMAIALATVACGASLTLTSASTAAAAERAPHCVVVRKHFTKGHQRYFRLTNLCSRRTACFTIVVPHQRDPHGRLPKGVTKDVRYGTTWAPRALYVKNTPC</sequence>
<accession>A0ABZ1FCM8</accession>
<gene>
    <name evidence="2" type="ORF">OG863_07605</name>
</gene>
<evidence type="ECO:0000313" key="2">
    <source>
        <dbReference type="EMBL" id="WSB67834.1"/>
    </source>
</evidence>
<keyword evidence="1" id="KW-0732">Signal</keyword>
<evidence type="ECO:0000313" key="3">
    <source>
        <dbReference type="Proteomes" id="UP001344251"/>
    </source>
</evidence>